<dbReference type="EMBL" id="RFFG01000001">
    <property type="protein sequence ID" value="RMI47857.1"/>
    <property type="molecule type" value="Genomic_DNA"/>
</dbReference>
<dbReference type="GO" id="GO:0016020">
    <property type="term" value="C:membrane"/>
    <property type="evidence" value="ECO:0007669"/>
    <property type="project" value="UniProtKB-SubCell"/>
</dbReference>
<dbReference type="Proteomes" id="UP000282674">
    <property type="component" value="Unassembled WGS sequence"/>
</dbReference>
<proteinExistence type="predicted"/>
<feature type="transmembrane region" description="Helical" evidence="6">
    <location>
        <begin position="28"/>
        <end position="48"/>
    </location>
</feature>
<organism evidence="7 8">
    <name type="scientific">Actinomadura harenae</name>
    <dbReference type="NCBI Taxonomy" id="2483351"/>
    <lineage>
        <taxon>Bacteria</taxon>
        <taxon>Bacillati</taxon>
        <taxon>Actinomycetota</taxon>
        <taxon>Actinomycetes</taxon>
        <taxon>Streptosporangiales</taxon>
        <taxon>Thermomonosporaceae</taxon>
        <taxon>Actinomadura</taxon>
    </lineage>
</organism>
<dbReference type="RefSeq" id="WP_122192300.1">
    <property type="nucleotide sequence ID" value="NZ_JBHSKC010000024.1"/>
</dbReference>
<gene>
    <name evidence="7" type="ORF">EBO15_00775</name>
</gene>
<dbReference type="PANTHER" id="PTHR30168">
    <property type="entry name" value="PUTATIVE MEMBRANE PROTEIN YPFJ"/>
    <property type="match status" value="1"/>
</dbReference>
<evidence type="ECO:0000313" key="7">
    <source>
        <dbReference type="EMBL" id="RMI47857.1"/>
    </source>
</evidence>
<dbReference type="AlphaFoldDB" id="A0A3M2ME82"/>
<dbReference type="InterPro" id="IPR007343">
    <property type="entry name" value="Uncharacterised_pept_Zn_put"/>
</dbReference>
<feature type="region of interest" description="Disordered" evidence="5">
    <location>
        <begin position="1"/>
        <end position="23"/>
    </location>
</feature>
<evidence type="ECO:0000256" key="1">
    <source>
        <dbReference type="ARBA" id="ARBA00004167"/>
    </source>
</evidence>
<comment type="caution">
    <text evidence="7">The sequence shown here is derived from an EMBL/GenBank/DDBJ whole genome shotgun (WGS) entry which is preliminary data.</text>
</comment>
<evidence type="ECO:0008006" key="9">
    <source>
        <dbReference type="Google" id="ProtNLM"/>
    </source>
</evidence>
<evidence type="ECO:0000256" key="4">
    <source>
        <dbReference type="ARBA" id="ARBA00023136"/>
    </source>
</evidence>
<dbReference type="OrthoDB" id="9774900at2"/>
<dbReference type="PANTHER" id="PTHR30168:SF0">
    <property type="entry name" value="INNER MEMBRANE PROTEIN"/>
    <property type="match status" value="1"/>
</dbReference>
<accession>A0A3M2ME82</accession>
<comment type="subcellular location">
    <subcellularLocation>
        <location evidence="1">Membrane</location>
        <topology evidence="1">Single-pass membrane protein</topology>
    </subcellularLocation>
</comment>
<evidence type="ECO:0000256" key="5">
    <source>
        <dbReference type="SAM" id="MobiDB-lite"/>
    </source>
</evidence>
<keyword evidence="8" id="KW-1185">Reference proteome</keyword>
<evidence type="ECO:0000256" key="3">
    <source>
        <dbReference type="ARBA" id="ARBA00022989"/>
    </source>
</evidence>
<name>A0A3M2ME82_9ACTN</name>
<reference evidence="7 8" key="1">
    <citation type="submission" date="2018-10" db="EMBL/GenBank/DDBJ databases">
        <title>Isolation from soil.</title>
        <authorList>
            <person name="Hu J."/>
        </authorList>
    </citation>
    <scope>NUCLEOTIDE SEQUENCE [LARGE SCALE GENOMIC DNA]</scope>
    <source>
        <strain evidence="7 8">NEAU-Ht49</strain>
    </source>
</reference>
<keyword evidence="4 6" id="KW-0472">Membrane</keyword>
<sequence length="294" mass="30817">MDFRDDAELDASQVEDARGGGGGMPGGMIIGGGAVGVIVTVVALVFGLDLTGGSGSGSHPSGGQGRIGSGTNLSAKCRTGADADQSADCRIVGTVNSVQKYWSGEFADQGRRYSPAKTRLFSDATQTGCGSATSQVGPFYCPADHRVYLDLSFFDDLQRDFGAKGGPFAQAYVVGHEYGHHIQNLLGTMSKVKANAKGATGGSVRLELQADCYAGTWANHAVSTGFLTRLTRDDINEALDAAGAVGDDRIQQRARGRVDPEGFTHGTAAQRQRWFSTGYQTGDPRRCDTFSGSL</sequence>
<evidence type="ECO:0000256" key="2">
    <source>
        <dbReference type="ARBA" id="ARBA00022692"/>
    </source>
</evidence>
<protein>
    <recommendedName>
        <fullName evidence="9">Peptidase</fullName>
    </recommendedName>
</protein>
<evidence type="ECO:0000256" key="6">
    <source>
        <dbReference type="SAM" id="Phobius"/>
    </source>
</evidence>
<evidence type="ECO:0000313" key="8">
    <source>
        <dbReference type="Proteomes" id="UP000282674"/>
    </source>
</evidence>
<keyword evidence="3 6" id="KW-1133">Transmembrane helix</keyword>
<keyword evidence="2 6" id="KW-0812">Transmembrane</keyword>
<dbReference type="Pfam" id="PF04228">
    <property type="entry name" value="Zn_peptidase"/>
    <property type="match status" value="1"/>
</dbReference>